<dbReference type="Pfam" id="PF07690">
    <property type="entry name" value="MFS_1"/>
    <property type="match status" value="1"/>
</dbReference>
<gene>
    <name evidence="7" type="ORF">C0V82_03535</name>
</gene>
<dbReference type="PANTHER" id="PTHR12778:SF10">
    <property type="entry name" value="MAJOR FACILITATOR SUPERFAMILY DOMAIN-CONTAINING PROTEIN 3"/>
    <property type="match status" value="1"/>
</dbReference>
<keyword evidence="3" id="KW-0813">Transport</keyword>
<dbReference type="InterPro" id="IPR036259">
    <property type="entry name" value="MFS_trans_sf"/>
</dbReference>
<evidence type="ECO:0000256" key="5">
    <source>
        <dbReference type="ARBA" id="ARBA00022989"/>
    </source>
</evidence>
<evidence type="ECO:0000313" key="7">
    <source>
        <dbReference type="EMBL" id="AUN29410.1"/>
    </source>
</evidence>
<evidence type="ECO:0000256" key="6">
    <source>
        <dbReference type="ARBA" id="ARBA00023136"/>
    </source>
</evidence>
<evidence type="ECO:0000313" key="8">
    <source>
        <dbReference type="Proteomes" id="UP000234752"/>
    </source>
</evidence>
<name>A0A2K9N8E2_9PROT</name>
<dbReference type="AlphaFoldDB" id="A0A2K9N8E2"/>
<keyword evidence="8" id="KW-1185">Reference proteome</keyword>
<evidence type="ECO:0000256" key="2">
    <source>
        <dbReference type="ARBA" id="ARBA00008335"/>
    </source>
</evidence>
<protein>
    <submittedName>
        <fullName evidence="7">MFS transporter</fullName>
    </submittedName>
</protein>
<accession>A0A2K9N8E2</accession>
<evidence type="ECO:0000256" key="1">
    <source>
        <dbReference type="ARBA" id="ARBA00004141"/>
    </source>
</evidence>
<dbReference type="RefSeq" id="WP_102111144.1">
    <property type="nucleotide sequence ID" value="NZ_BMGN01000004.1"/>
</dbReference>
<dbReference type="Gene3D" id="1.20.1250.20">
    <property type="entry name" value="MFS general substrate transporter like domains"/>
    <property type="match status" value="2"/>
</dbReference>
<comment type="subcellular location">
    <subcellularLocation>
        <location evidence="1">Membrane</location>
        <topology evidence="1">Multi-pass membrane protein</topology>
    </subcellularLocation>
</comment>
<organism evidence="7 8">
    <name type="scientific">Niveispirillum cyanobacteriorum</name>
    <dbReference type="NCBI Taxonomy" id="1612173"/>
    <lineage>
        <taxon>Bacteria</taxon>
        <taxon>Pseudomonadati</taxon>
        <taxon>Pseudomonadota</taxon>
        <taxon>Alphaproteobacteria</taxon>
        <taxon>Rhodospirillales</taxon>
        <taxon>Azospirillaceae</taxon>
        <taxon>Niveispirillum</taxon>
    </lineage>
</organism>
<dbReference type="PANTHER" id="PTHR12778">
    <property type="entry name" value="SOLUTE CARRIER FAMILY 33 ACETYL-COA TRANSPORTER -RELATED"/>
    <property type="match status" value="1"/>
</dbReference>
<keyword evidence="4" id="KW-0812">Transmembrane</keyword>
<keyword evidence="6" id="KW-0472">Membrane</keyword>
<reference evidence="7 8" key="1">
    <citation type="submission" date="2017-12" db="EMBL/GenBank/DDBJ databases">
        <title>Genomes of bacteria within cyanobacterial aggregates.</title>
        <authorList>
            <person name="Cai H."/>
        </authorList>
    </citation>
    <scope>NUCLEOTIDE SEQUENCE [LARGE SCALE GENOMIC DNA]</scope>
    <source>
        <strain evidence="7 8">TH16</strain>
    </source>
</reference>
<keyword evidence="5" id="KW-1133">Transmembrane helix</keyword>
<dbReference type="EMBL" id="CP025611">
    <property type="protein sequence ID" value="AUN29410.1"/>
    <property type="molecule type" value="Genomic_DNA"/>
</dbReference>
<dbReference type="GO" id="GO:0022857">
    <property type="term" value="F:transmembrane transporter activity"/>
    <property type="evidence" value="ECO:0007669"/>
    <property type="project" value="InterPro"/>
</dbReference>
<dbReference type="InterPro" id="IPR004752">
    <property type="entry name" value="AmpG_permease/AT-1"/>
</dbReference>
<dbReference type="KEGG" id="ncb:C0V82_03535"/>
<evidence type="ECO:0000256" key="4">
    <source>
        <dbReference type="ARBA" id="ARBA00022692"/>
    </source>
</evidence>
<proteinExistence type="inferred from homology"/>
<sequence length="450" mass="46996">MTADAASPEQKKAPIGWRQVLRSLGQRKVLVMLLLGFSSGLPFLLTGNTLGFWLREGGADLATIGFLSWIGLAYSLKMLWAPLVDRLDAPILGRLGRRRGWIVLSQLLIGAGLFGMAAVGPDGANLWKLGAFALLAAFASATQDIVVDAWRIESAEDGAEQGLLSAAYQTGYRAAMLATDSLILLLAAGIGWQASYGVAGAVMAVGVVATLMATEPMRHAPTGGMASAPLWTPVGLFDAIVGPLLSFLRTYGALSVLMLLVVMTFRLGDFMIGPMINPFYVDLGLTKEVVGTVRASVGLWASIAGIALGGLASVRLGFRRTLIFGAVLGPFSNLAFSVMALSGPDIGVFTAAIIVDNVATGFAGVALTAYMSSLTSLGYTATQYALLSSLYTVLGKVLKGFSGQMVLGLEPIAGQMGAYALFFAGTAAIGIPVVALCLFLDRAASRQRQT</sequence>
<dbReference type="SUPFAM" id="SSF103473">
    <property type="entry name" value="MFS general substrate transporter"/>
    <property type="match status" value="1"/>
</dbReference>
<dbReference type="GO" id="GO:0016020">
    <property type="term" value="C:membrane"/>
    <property type="evidence" value="ECO:0007669"/>
    <property type="project" value="UniProtKB-SubCell"/>
</dbReference>
<evidence type="ECO:0000256" key="3">
    <source>
        <dbReference type="ARBA" id="ARBA00022448"/>
    </source>
</evidence>
<dbReference type="InterPro" id="IPR011701">
    <property type="entry name" value="MFS"/>
</dbReference>
<dbReference type="NCBIfam" id="TIGR00901">
    <property type="entry name" value="2A0125"/>
    <property type="match status" value="1"/>
</dbReference>
<dbReference type="Proteomes" id="UP000234752">
    <property type="component" value="Chromosome eg_1"/>
</dbReference>
<comment type="similarity">
    <text evidence="2">Belongs to the major facilitator superfamily.</text>
</comment>
<dbReference type="OrthoDB" id="9787815at2"/>